<accession>A0A428VXG0</accession>
<dbReference type="Proteomes" id="UP000286716">
    <property type="component" value="Unassembled WGS sequence"/>
</dbReference>
<reference evidence="1 2" key="1">
    <citation type="submission" date="2018-05" db="EMBL/GenBank/DDBJ databases">
        <title>Evolution of GPA BGCs.</title>
        <authorList>
            <person name="Waglechner N."/>
            <person name="Wright G.D."/>
        </authorList>
    </citation>
    <scope>NUCLEOTIDE SEQUENCE [LARGE SCALE GENOMIC DNA]</scope>
    <source>
        <strain evidence="1 2">DSM 5908</strain>
    </source>
</reference>
<dbReference type="RefSeq" id="WP_020641452.1">
    <property type="nucleotide sequence ID" value="NZ_QHHU01000103.1"/>
</dbReference>
<keyword evidence="2" id="KW-1185">Reference proteome</keyword>
<sequence length="52" mass="6023">MTTEAAFASRYDQRVRLVRDVLKQNTELSDTACQALAVRLLHTMDTIPERMR</sequence>
<dbReference type="AlphaFoldDB" id="A0A428VXG0"/>
<proteinExistence type="predicted"/>
<dbReference type="Pfam" id="PF19826">
    <property type="entry name" value="DUF6307"/>
    <property type="match status" value="1"/>
</dbReference>
<comment type="caution">
    <text evidence="1">The sequence shown here is derived from an EMBL/GenBank/DDBJ whole genome shotgun (WGS) entry which is preliminary data.</text>
</comment>
<name>A0A428VXG0_AMYBA</name>
<dbReference type="EMBL" id="QHHU01000103">
    <property type="protein sequence ID" value="RSM35550.1"/>
    <property type="molecule type" value="Genomic_DNA"/>
</dbReference>
<dbReference type="OrthoDB" id="3634866at2"/>
<evidence type="ECO:0000313" key="2">
    <source>
        <dbReference type="Proteomes" id="UP000286716"/>
    </source>
</evidence>
<gene>
    <name evidence="1" type="ORF">DMA12_43780</name>
</gene>
<dbReference type="InterPro" id="IPR046274">
    <property type="entry name" value="DUF6307"/>
</dbReference>
<evidence type="ECO:0000313" key="1">
    <source>
        <dbReference type="EMBL" id="RSM35550.1"/>
    </source>
</evidence>
<protein>
    <submittedName>
        <fullName evidence="1">Uncharacterized protein</fullName>
    </submittedName>
</protein>
<organism evidence="1 2">
    <name type="scientific">Amycolatopsis balhimycina DSM 5908</name>
    <dbReference type="NCBI Taxonomy" id="1081091"/>
    <lineage>
        <taxon>Bacteria</taxon>
        <taxon>Bacillati</taxon>
        <taxon>Actinomycetota</taxon>
        <taxon>Actinomycetes</taxon>
        <taxon>Pseudonocardiales</taxon>
        <taxon>Pseudonocardiaceae</taxon>
        <taxon>Amycolatopsis</taxon>
    </lineage>
</organism>